<dbReference type="STRING" id="880070.Cycma_0691"/>
<dbReference type="RefSeq" id="WP_014018763.1">
    <property type="nucleotide sequence ID" value="NC_015914.1"/>
</dbReference>
<protein>
    <submittedName>
        <fullName evidence="5">Glycosyl transferase family 2</fullName>
    </submittedName>
</protein>
<dbReference type="AlphaFoldDB" id="G0J0Q3"/>
<feature type="domain" description="Glycosyltransferase 2-like" evidence="4">
    <location>
        <begin position="17"/>
        <end position="139"/>
    </location>
</feature>
<dbReference type="SUPFAM" id="SSF53448">
    <property type="entry name" value="Nucleotide-diphospho-sugar transferases"/>
    <property type="match status" value="1"/>
</dbReference>
<accession>G0J0Q3</accession>
<dbReference type="EMBL" id="CP002955">
    <property type="protein sequence ID" value="AEL24465.1"/>
    <property type="molecule type" value="Genomic_DNA"/>
</dbReference>
<reference evidence="6" key="1">
    <citation type="submission" date="2011-07" db="EMBL/GenBank/DDBJ databases">
        <title>The complete genome of Cyclobacterium marinum DSM 745.</title>
        <authorList>
            <person name="Lucas S."/>
            <person name="Han J."/>
            <person name="Lapidus A."/>
            <person name="Bruce D."/>
            <person name="Goodwin L."/>
            <person name="Pitluck S."/>
            <person name="Peters L."/>
            <person name="Kyrpides N."/>
            <person name="Mavromatis K."/>
            <person name="Ivanova N."/>
            <person name="Ovchinnikova G."/>
            <person name="Chertkov O."/>
            <person name="Detter J.C."/>
            <person name="Tapia R."/>
            <person name="Han C."/>
            <person name="Land M."/>
            <person name="Hauser L."/>
            <person name="Markowitz V."/>
            <person name="Cheng J.-F."/>
            <person name="Hugenholtz P."/>
            <person name="Woyke T."/>
            <person name="Wu D."/>
            <person name="Tindall B."/>
            <person name="Schuetze A."/>
            <person name="Brambilla E."/>
            <person name="Klenk H.-P."/>
            <person name="Eisen J.A."/>
        </authorList>
    </citation>
    <scope>NUCLEOTIDE SEQUENCE [LARGE SCALE GENOMIC DNA]</scope>
    <source>
        <strain evidence="6">ATCC 25205 / DSM 745 / LMG 13164 / NCIMB 1802</strain>
    </source>
</reference>
<dbReference type="eggNOG" id="COG1216">
    <property type="taxonomic scope" value="Bacteria"/>
</dbReference>
<dbReference type="CDD" id="cd00761">
    <property type="entry name" value="Glyco_tranf_GTA_type"/>
    <property type="match status" value="1"/>
</dbReference>
<dbReference type="InterPro" id="IPR029044">
    <property type="entry name" value="Nucleotide-diphossugar_trans"/>
</dbReference>
<evidence type="ECO:0000313" key="5">
    <source>
        <dbReference type="EMBL" id="AEL24465.1"/>
    </source>
</evidence>
<dbReference type="OrthoDB" id="9801954at2"/>
<dbReference type="InterPro" id="IPR001173">
    <property type="entry name" value="Glyco_trans_2-like"/>
</dbReference>
<organism evidence="5 6">
    <name type="scientific">Cyclobacterium marinum (strain ATCC 25205 / DSM 745 / LMG 13164 / NCIMB 1802)</name>
    <name type="common">Flectobacillus marinus</name>
    <dbReference type="NCBI Taxonomy" id="880070"/>
    <lineage>
        <taxon>Bacteria</taxon>
        <taxon>Pseudomonadati</taxon>
        <taxon>Bacteroidota</taxon>
        <taxon>Cytophagia</taxon>
        <taxon>Cytophagales</taxon>
        <taxon>Cyclobacteriaceae</taxon>
        <taxon>Cyclobacterium</taxon>
    </lineage>
</organism>
<dbReference type="GO" id="GO:0016757">
    <property type="term" value="F:glycosyltransferase activity"/>
    <property type="evidence" value="ECO:0007669"/>
    <property type="project" value="UniProtKB-KW"/>
</dbReference>
<dbReference type="Proteomes" id="UP000001635">
    <property type="component" value="Chromosome"/>
</dbReference>
<dbReference type="HOGENOM" id="CLU_025996_19_6_10"/>
<dbReference type="Gene3D" id="3.90.550.10">
    <property type="entry name" value="Spore Coat Polysaccharide Biosynthesis Protein SpsA, Chain A"/>
    <property type="match status" value="1"/>
</dbReference>
<keyword evidence="3 5" id="KW-0808">Transferase</keyword>
<name>G0J0Q3_CYCMS</name>
<evidence type="ECO:0000256" key="1">
    <source>
        <dbReference type="ARBA" id="ARBA00006739"/>
    </source>
</evidence>
<evidence type="ECO:0000259" key="4">
    <source>
        <dbReference type="Pfam" id="PF00535"/>
    </source>
</evidence>
<dbReference type="PANTHER" id="PTHR43179:SF12">
    <property type="entry name" value="GALACTOFURANOSYLTRANSFERASE GLFT2"/>
    <property type="match status" value="1"/>
</dbReference>
<sequence length="301" mass="34858">MKVKESDNSGESLIDVSVIIPTYRDWERLNLCLLGLKKQNFPSSKFEIIVVNNDPYDPKPDFVEASGCKIIEEKTPGSYAARNAGMKIANGDIYAFTDSDCIPDPNWIKEGLKEMKNSKVSRVGGKIKLFRPENGSYFAFVYEKYLAFQQERNVKVFKKSVTGNFFAKKHLFEQFGAFDEKLMSGGDFYWNLRLSEFGEKISFAEMAVINHPSRTSLSEIAFKKKRTISGYYRETFTRLKFGKKLLTLLKRLMPPINRINHIEFESTKDYFQVLIIRWYVESVGVMHLIKLQWASIRNKNI</sequence>
<evidence type="ECO:0000313" key="6">
    <source>
        <dbReference type="Proteomes" id="UP000001635"/>
    </source>
</evidence>
<dbReference type="KEGG" id="cmr:Cycma_0691"/>
<gene>
    <name evidence="5" type="ordered locus">Cycma_0691</name>
</gene>
<keyword evidence="2" id="KW-0328">Glycosyltransferase</keyword>
<proteinExistence type="inferred from homology"/>
<comment type="similarity">
    <text evidence="1">Belongs to the glycosyltransferase 2 family.</text>
</comment>
<dbReference type="Pfam" id="PF00535">
    <property type="entry name" value="Glycos_transf_2"/>
    <property type="match status" value="1"/>
</dbReference>
<keyword evidence="6" id="KW-1185">Reference proteome</keyword>
<dbReference type="PANTHER" id="PTHR43179">
    <property type="entry name" value="RHAMNOSYLTRANSFERASE WBBL"/>
    <property type="match status" value="1"/>
</dbReference>
<evidence type="ECO:0000256" key="2">
    <source>
        <dbReference type="ARBA" id="ARBA00022676"/>
    </source>
</evidence>
<evidence type="ECO:0000256" key="3">
    <source>
        <dbReference type="ARBA" id="ARBA00022679"/>
    </source>
</evidence>